<dbReference type="InterPro" id="IPR018062">
    <property type="entry name" value="HTH_AraC-typ_CS"/>
</dbReference>
<dbReference type="Pfam" id="PF12833">
    <property type="entry name" value="HTH_18"/>
    <property type="match status" value="1"/>
</dbReference>
<dbReference type="EMBL" id="ALPT02000004">
    <property type="protein sequence ID" value="KGA98878.1"/>
    <property type="molecule type" value="Genomic_DNA"/>
</dbReference>
<reference evidence="5 7" key="1">
    <citation type="journal article" date="2014" name="Genome Announc.">
        <title>Draft Genome Sequence of Bacillus alcalophilus AV1934, a Classic Alkaliphile Isolated from Human Feces in 1934.</title>
        <authorList>
            <person name="Attie O."/>
            <person name="Jayaprakash A."/>
            <person name="Shah H."/>
            <person name="Paulsen I.T."/>
            <person name="Morino M."/>
            <person name="Takahashi Y."/>
            <person name="Narumi I."/>
            <person name="Sachidanandam R."/>
            <person name="Satoh K."/>
            <person name="Ito M."/>
            <person name="Krulwich T.A."/>
        </authorList>
    </citation>
    <scope>NUCLEOTIDE SEQUENCE [LARGE SCALE GENOMIC DNA]</scope>
    <source>
        <strain evidence="5 7">AV1934</strain>
    </source>
</reference>
<keyword evidence="1" id="KW-0805">Transcription regulation</keyword>
<dbReference type="OrthoDB" id="345425at2"/>
<dbReference type="InterPro" id="IPR014710">
    <property type="entry name" value="RmlC-like_jellyroll"/>
</dbReference>
<dbReference type="SMART" id="SM00342">
    <property type="entry name" value="HTH_ARAC"/>
    <property type="match status" value="1"/>
</dbReference>
<dbReference type="PROSITE" id="PS01124">
    <property type="entry name" value="HTH_ARAC_FAMILY_2"/>
    <property type="match status" value="1"/>
</dbReference>
<sequence length="311" mass="36506">MEFTFLDRKVVDKHYCTTQYSLEEYIYPDMKTGFELYGMHLRSVKNTWEYPEHEHPKYEINMVLEGHQIFYVKGQPYEQRAGDIIITRPGDIHSSKCGGKDGFTYFCLHFDIDDKLFLPFLKNSQDVFFPSSSKLSVLITPYLNRLIQVCRAPQVNLSEKMKVHSLMFELLSALIEGLIQQDDYEPESEKVVKIAYRIAERIEQVVKRTEDSNSDNIDKVGIEEIANELNISSSYCHKIFKKVYNMSPRQYLSFKKLNEAKALLSEPDNTVEQIAYTMGYHDTAHFSRQFKRWSGLTPSQYRLVNVKRKKR</sequence>
<dbReference type="Gene3D" id="2.60.120.10">
    <property type="entry name" value="Jelly Rolls"/>
    <property type="match status" value="1"/>
</dbReference>
<evidence type="ECO:0000256" key="2">
    <source>
        <dbReference type="ARBA" id="ARBA00023125"/>
    </source>
</evidence>
<comment type="caution">
    <text evidence="5">The sequence shown here is derived from an EMBL/GenBank/DDBJ whole genome shotgun (WGS) entry which is preliminary data.</text>
</comment>
<organism evidence="5 7">
    <name type="scientific">Alkalihalobacillus alcalophilus ATCC 27647 = CGMCC 1.3604</name>
    <dbReference type="NCBI Taxonomy" id="1218173"/>
    <lineage>
        <taxon>Bacteria</taxon>
        <taxon>Bacillati</taxon>
        <taxon>Bacillota</taxon>
        <taxon>Bacilli</taxon>
        <taxon>Bacillales</taxon>
        <taxon>Bacillaceae</taxon>
        <taxon>Alkalihalobacillus</taxon>
    </lineage>
</organism>
<name>A0A094WS52_ALKAL</name>
<dbReference type="PANTHER" id="PTHR43280">
    <property type="entry name" value="ARAC-FAMILY TRANSCRIPTIONAL REGULATOR"/>
    <property type="match status" value="1"/>
</dbReference>
<dbReference type="EMBL" id="JALP01000045">
    <property type="protein sequence ID" value="THG91787.1"/>
    <property type="molecule type" value="Genomic_DNA"/>
</dbReference>
<evidence type="ECO:0000259" key="4">
    <source>
        <dbReference type="PROSITE" id="PS01124"/>
    </source>
</evidence>
<proteinExistence type="predicted"/>
<dbReference type="InterPro" id="IPR003313">
    <property type="entry name" value="AraC-bd"/>
</dbReference>
<gene>
    <name evidence="6" type="ORF">AJ85_01740</name>
    <name evidence="5" type="ORF">BALCAV_0202030</name>
</gene>
<evidence type="ECO:0000313" key="7">
    <source>
        <dbReference type="Proteomes" id="UP000002754"/>
    </source>
</evidence>
<dbReference type="Proteomes" id="UP000002754">
    <property type="component" value="Unassembled WGS sequence"/>
</dbReference>
<dbReference type="Gene3D" id="1.10.10.60">
    <property type="entry name" value="Homeodomain-like"/>
    <property type="match status" value="2"/>
</dbReference>
<dbReference type="PROSITE" id="PS00041">
    <property type="entry name" value="HTH_ARAC_FAMILY_1"/>
    <property type="match status" value="1"/>
</dbReference>
<dbReference type="Pfam" id="PF02311">
    <property type="entry name" value="AraC_binding"/>
    <property type="match status" value="1"/>
</dbReference>
<evidence type="ECO:0000256" key="1">
    <source>
        <dbReference type="ARBA" id="ARBA00023015"/>
    </source>
</evidence>
<dbReference type="PRINTS" id="PR00032">
    <property type="entry name" value="HTHARAC"/>
</dbReference>
<dbReference type="eggNOG" id="COG0662">
    <property type="taxonomic scope" value="Bacteria"/>
</dbReference>
<evidence type="ECO:0000256" key="3">
    <source>
        <dbReference type="ARBA" id="ARBA00023163"/>
    </source>
</evidence>
<feature type="domain" description="HTH araC/xylS-type" evidence="4">
    <location>
        <begin position="203"/>
        <end position="304"/>
    </location>
</feature>
<reference evidence="6 8" key="2">
    <citation type="submission" date="2014-01" db="EMBL/GenBank/DDBJ databases">
        <title>Draft genome sequencing of Bacillus alcalophilus CGMCC 1.3604.</title>
        <authorList>
            <person name="Yang J."/>
            <person name="Diao L."/>
            <person name="Yang S."/>
        </authorList>
    </citation>
    <scope>NUCLEOTIDE SEQUENCE [LARGE SCALE GENOMIC DNA]</scope>
    <source>
        <strain evidence="6 8">CGMCC 1.3604</strain>
    </source>
</reference>
<dbReference type="SUPFAM" id="SSF46689">
    <property type="entry name" value="Homeodomain-like"/>
    <property type="match status" value="2"/>
</dbReference>
<dbReference type="GO" id="GO:0003700">
    <property type="term" value="F:DNA-binding transcription factor activity"/>
    <property type="evidence" value="ECO:0007669"/>
    <property type="project" value="InterPro"/>
</dbReference>
<dbReference type="InterPro" id="IPR018060">
    <property type="entry name" value="HTH_AraC"/>
</dbReference>
<dbReference type="InterPro" id="IPR020449">
    <property type="entry name" value="Tscrpt_reg_AraC-type_HTH"/>
</dbReference>
<keyword evidence="2" id="KW-0238">DNA-binding</keyword>
<evidence type="ECO:0000313" key="8">
    <source>
        <dbReference type="Proteomes" id="UP000297014"/>
    </source>
</evidence>
<dbReference type="Proteomes" id="UP000297014">
    <property type="component" value="Unassembled WGS sequence"/>
</dbReference>
<dbReference type="AlphaFoldDB" id="A0A094WS52"/>
<keyword evidence="3" id="KW-0804">Transcription</keyword>
<dbReference type="SUPFAM" id="SSF51215">
    <property type="entry name" value="Regulatory protein AraC"/>
    <property type="match status" value="1"/>
</dbReference>
<dbReference type="RefSeq" id="WP_003321729.1">
    <property type="nucleotide sequence ID" value="NZ_ALPT02000004.1"/>
</dbReference>
<dbReference type="InterPro" id="IPR009057">
    <property type="entry name" value="Homeodomain-like_sf"/>
</dbReference>
<dbReference type="eggNOG" id="COG2207">
    <property type="taxonomic scope" value="Bacteria"/>
</dbReference>
<evidence type="ECO:0000313" key="6">
    <source>
        <dbReference type="EMBL" id="THG91787.1"/>
    </source>
</evidence>
<protein>
    <submittedName>
        <fullName evidence="5">AraC family transcriptional regulator</fullName>
    </submittedName>
</protein>
<accession>A0A094WS52</accession>
<dbReference type="GO" id="GO:0043565">
    <property type="term" value="F:sequence-specific DNA binding"/>
    <property type="evidence" value="ECO:0007669"/>
    <property type="project" value="InterPro"/>
</dbReference>
<dbReference type="PANTHER" id="PTHR43280:SF2">
    <property type="entry name" value="HTH-TYPE TRANSCRIPTIONAL REGULATOR EXSA"/>
    <property type="match status" value="1"/>
</dbReference>
<dbReference type="STRING" id="1218173.BALCAV_0202030"/>
<evidence type="ECO:0000313" key="5">
    <source>
        <dbReference type="EMBL" id="KGA98878.1"/>
    </source>
</evidence>
<keyword evidence="7" id="KW-1185">Reference proteome</keyword>
<dbReference type="InterPro" id="IPR037923">
    <property type="entry name" value="HTH-like"/>
</dbReference>